<dbReference type="Gene3D" id="1.10.540.10">
    <property type="entry name" value="Acyl-CoA dehydrogenase/oxidase, N-terminal domain"/>
    <property type="match status" value="1"/>
</dbReference>
<dbReference type="Gene3D" id="1.20.140.10">
    <property type="entry name" value="Butyryl-CoA Dehydrogenase, subunit A, domain 3"/>
    <property type="match status" value="1"/>
</dbReference>
<evidence type="ECO:0000256" key="6">
    <source>
        <dbReference type="ARBA" id="ARBA00022946"/>
    </source>
</evidence>
<evidence type="ECO:0000256" key="8">
    <source>
        <dbReference type="ARBA" id="ARBA00023128"/>
    </source>
</evidence>
<evidence type="ECO:0000259" key="11">
    <source>
        <dbReference type="Pfam" id="PF02771"/>
    </source>
</evidence>
<dbReference type="InterPro" id="IPR009100">
    <property type="entry name" value="AcylCoA_DH/oxidase_NM_dom_sf"/>
</dbReference>
<comment type="similarity">
    <text evidence="3">Belongs to the acyl-CoA dehydrogenase family.</text>
</comment>
<keyword evidence="4" id="KW-0285">Flavoprotein</keyword>
<dbReference type="Pfam" id="PF02770">
    <property type="entry name" value="Acyl-CoA_dh_M"/>
    <property type="match status" value="1"/>
</dbReference>
<protein>
    <recommendedName>
        <fullName evidence="13">Acyl-CoA dehydrogenase</fullName>
    </recommendedName>
</protein>
<dbReference type="EMBL" id="UINC01024117">
    <property type="protein sequence ID" value="SVA97142.1"/>
    <property type="molecule type" value="Genomic_DNA"/>
</dbReference>
<evidence type="ECO:0000313" key="12">
    <source>
        <dbReference type="EMBL" id="SVA97142.1"/>
    </source>
</evidence>
<evidence type="ECO:0000256" key="5">
    <source>
        <dbReference type="ARBA" id="ARBA00022827"/>
    </source>
</evidence>
<dbReference type="GO" id="GO:0050660">
    <property type="term" value="F:flavin adenine dinucleotide binding"/>
    <property type="evidence" value="ECO:0007669"/>
    <property type="project" value="InterPro"/>
</dbReference>
<evidence type="ECO:0000259" key="10">
    <source>
        <dbReference type="Pfam" id="PF02770"/>
    </source>
</evidence>
<keyword evidence="7" id="KW-0560">Oxidoreductase</keyword>
<dbReference type="GO" id="GO:0004361">
    <property type="term" value="F:glutaryl-CoA dehydrogenase activity"/>
    <property type="evidence" value="ECO:0007669"/>
    <property type="project" value="TreeGrafter"/>
</dbReference>
<dbReference type="FunFam" id="1.10.540.10:FF:000002">
    <property type="entry name" value="Acyl-CoA dehydrogenase FadE19"/>
    <property type="match status" value="1"/>
</dbReference>
<dbReference type="Gene3D" id="2.40.110.10">
    <property type="entry name" value="Butyryl-CoA Dehydrogenase, subunit A, domain 2"/>
    <property type="match status" value="1"/>
</dbReference>
<dbReference type="Pfam" id="PF00441">
    <property type="entry name" value="Acyl-CoA_dh_1"/>
    <property type="match status" value="1"/>
</dbReference>
<evidence type="ECO:0000259" key="9">
    <source>
        <dbReference type="Pfam" id="PF00441"/>
    </source>
</evidence>
<dbReference type="InterPro" id="IPR013786">
    <property type="entry name" value="AcylCoA_DH/ox_N"/>
</dbReference>
<evidence type="ECO:0008006" key="13">
    <source>
        <dbReference type="Google" id="ProtNLM"/>
    </source>
</evidence>
<dbReference type="GO" id="GO:0005759">
    <property type="term" value="C:mitochondrial matrix"/>
    <property type="evidence" value="ECO:0007669"/>
    <property type="project" value="UniProtKB-SubCell"/>
</dbReference>
<organism evidence="12">
    <name type="scientific">marine metagenome</name>
    <dbReference type="NCBI Taxonomy" id="408172"/>
    <lineage>
        <taxon>unclassified sequences</taxon>
        <taxon>metagenomes</taxon>
        <taxon>ecological metagenomes</taxon>
    </lineage>
</organism>
<accession>A0A382A7R4</accession>
<dbReference type="PANTHER" id="PTHR42807:SF1">
    <property type="entry name" value="GLUTARYL-COA DEHYDROGENASE, MITOCHONDRIAL"/>
    <property type="match status" value="1"/>
</dbReference>
<dbReference type="GO" id="GO:0046949">
    <property type="term" value="P:fatty-acyl-CoA biosynthetic process"/>
    <property type="evidence" value="ECO:0007669"/>
    <property type="project" value="TreeGrafter"/>
</dbReference>
<dbReference type="GO" id="GO:0000062">
    <property type="term" value="F:fatty-acyl-CoA binding"/>
    <property type="evidence" value="ECO:0007669"/>
    <property type="project" value="TreeGrafter"/>
</dbReference>
<dbReference type="SUPFAM" id="SSF56645">
    <property type="entry name" value="Acyl-CoA dehydrogenase NM domain-like"/>
    <property type="match status" value="1"/>
</dbReference>
<dbReference type="GO" id="GO:0033539">
    <property type="term" value="P:fatty acid beta-oxidation using acyl-CoA dehydrogenase"/>
    <property type="evidence" value="ECO:0007669"/>
    <property type="project" value="TreeGrafter"/>
</dbReference>
<comment type="subcellular location">
    <subcellularLocation>
        <location evidence="2">Mitochondrion matrix</location>
    </subcellularLocation>
</comment>
<evidence type="ECO:0000256" key="7">
    <source>
        <dbReference type="ARBA" id="ARBA00023002"/>
    </source>
</evidence>
<dbReference type="InterPro" id="IPR036250">
    <property type="entry name" value="AcylCo_DH-like_C"/>
</dbReference>
<dbReference type="InterPro" id="IPR052033">
    <property type="entry name" value="Glutaryl-CoA_DH_mitochondrial"/>
</dbReference>
<dbReference type="InterPro" id="IPR009075">
    <property type="entry name" value="AcylCo_DH/oxidase_C"/>
</dbReference>
<keyword evidence="6" id="KW-0809">Transit peptide</keyword>
<proteinExistence type="inferred from homology"/>
<evidence type="ECO:0000256" key="1">
    <source>
        <dbReference type="ARBA" id="ARBA00001974"/>
    </source>
</evidence>
<dbReference type="PANTHER" id="PTHR42807">
    <property type="entry name" value="GLUTARYL-COA DEHYDROGENASE, MITOCHONDRIAL"/>
    <property type="match status" value="1"/>
</dbReference>
<keyword evidence="8" id="KW-0496">Mitochondrion</keyword>
<feature type="domain" description="Acyl-CoA dehydrogenase/oxidase N-terminal" evidence="11">
    <location>
        <begin position="17"/>
        <end position="128"/>
    </location>
</feature>
<gene>
    <name evidence="12" type="ORF">METZ01_LOCUS149996</name>
</gene>
<feature type="domain" description="Acyl-CoA dehydrogenase/oxidase C-terminal" evidence="9">
    <location>
        <begin position="236"/>
        <end position="382"/>
    </location>
</feature>
<dbReference type="InterPro" id="IPR037069">
    <property type="entry name" value="AcylCoA_DH/ox_N_sf"/>
</dbReference>
<dbReference type="Pfam" id="PF02771">
    <property type="entry name" value="Acyl-CoA_dh_N"/>
    <property type="match status" value="1"/>
</dbReference>
<name>A0A382A7R4_9ZZZZ</name>
<dbReference type="SUPFAM" id="SSF47203">
    <property type="entry name" value="Acyl-CoA dehydrogenase C-terminal domain-like"/>
    <property type="match status" value="1"/>
</dbReference>
<evidence type="ECO:0000256" key="2">
    <source>
        <dbReference type="ARBA" id="ARBA00004305"/>
    </source>
</evidence>
<reference evidence="12" key="1">
    <citation type="submission" date="2018-05" db="EMBL/GenBank/DDBJ databases">
        <authorList>
            <person name="Lanie J.A."/>
            <person name="Ng W.-L."/>
            <person name="Kazmierczak K.M."/>
            <person name="Andrzejewski T.M."/>
            <person name="Davidsen T.M."/>
            <person name="Wayne K.J."/>
            <person name="Tettelin H."/>
            <person name="Glass J.I."/>
            <person name="Rusch D."/>
            <person name="Podicherti R."/>
            <person name="Tsui H.-C.T."/>
            <person name="Winkler M.E."/>
        </authorList>
    </citation>
    <scope>NUCLEOTIDE SEQUENCE</scope>
</reference>
<keyword evidence="5" id="KW-0274">FAD</keyword>
<sequence length="389" mass="43151">MKFSCIDYLNISENLSDNECMVQKSARKFVDNEIIPIIDEHFEDGTFPSKLIGDIAEMGFLGINLPTKYGCGGMNNIIYGLVCQEVERGDSGLRSFISVQNSLVMYPIHSFGSEKQKEKWLPLLAKGKAIGCFGLTEPDHGSDPGNMTTQANKVDGGFLLNGTKMWITNGSCADIAIVWAKTDDGIIKGFIVENGMEGFSSSEMKHKWSLRASETSELIFQDVFIPEENLLPSVEGLKGPLSCLNQARYGIGWGTVGSAMAVYEASVKYSKERLQFEKPIGSFQLVQEKLVWMLSEITKGQLLALQVGKNKDSGVVTPQQISMLKRNNSWMARECAKRAREIHGANGISGEYPIMRHLMNMETVYTYEGTYDMHTLILGEEITGISAFR</sequence>
<dbReference type="InterPro" id="IPR006091">
    <property type="entry name" value="Acyl-CoA_Oxase/DH_mid-dom"/>
</dbReference>
<evidence type="ECO:0000256" key="3">
    <source>
        <dbReference type="ARBA" id="ARBA00009347"/>
    </source>
</evidence>
<comment type="cofactor">
    <cofactor evidence="1">
        <name>FAD</name>
        <dbReference type="ChEBI" id="CHEBI:57692"/>
    </cofactor>
</comment>
<evidence type="ECO:0000256" key="4">
    <source>
        <dbReference type="ARBA" id="ARBA00022630"/>
    </source>
</evidence>
<dbReference type="InterPro" id="IPR046373">
    <property type="entry name" value="Acyl-CoA_Oxase/DH_mid-dom_sf"/>
</dbReference>
<feature type="domain" description="Acyl-CoA oxidase/dehydrogenase middle" evidence="10">
    <location>
        <begin position="132"/>
        <end position="223"/>
    </location>
</feature>
<dbReference type="AlphaFoldDB" id="A0A382A7R4"/>